<comment type="caution">
    <text evidence="3">The sequence shown here is derived from an EMBL/GenBank/DDBJ whole genome shotgun (WGS) entry which is preliminary data.</text>
</comment>
<dbReference type="InterPro" id="IPR000160">
    <property type="entry name" value="GGDEF_dom"/>
</dbReference>
<keyword evidence="4" id="KW-1185">Reference proteome</keyword>
<dbReference type="InterPro" id="IPR029787">
    <property type="entry name" value="Nucleotide_cyclase"/>
</dbReference>
<feature type="domain" description="GGDEF" evidence="2">
    <location>
        <begin position="189"/>
        <end position="325"/>
    </location>
</feature>
<dbReference type="GO" id="GO:0052621">
    <property type="term" value="F:diguanylate cyclase activity"/>
    <property type="evidence" value="ECO:0007669"/>
    <property type="project" value="TreeGrafter"/>
</dbReference>
<protein>
    <submittedName>
        <fullName evidence="3">Signal transduction diguanylate cyclase</fullName>
    </submittedName>
</protein>
<dbReference type="Pfam" id="PF00990">
    <property type="entry name" value="GGDEF"/>
    <property type="match status" value="1"/>
</dbReference>
<evidence type="ECO:0000256" key="1">
    <source>
        <dbReference type="SAM" id="Phobius"/>
    </source>
</evidence>
<dbReference type="InterPro" id="IPR043128">
    <property type="entry name" value="Rev_trsase/Diguanyl_cyclase"/>
</dbReference>
<feature type="transmembrane region" description="Helical" evidence="1">
    <location>
        <begin position="69"/>
        <end position="86"/>
    </location>
</feature>
<dbReference type="OrthoDB" id="9759607at2"/>
<dbReference type="PROSITE" id="PS50887">
    <property type="entry name" value="GGDEF"/>
    <property type="match status" value="1"/>
</dbReference>
<evidence type="ECO:0000259" key="2">
    <source>
        <dbReference type="PROSITE" id="PS50887"/>
    </source>
</evidence>
<dbReference type="STRING" id="1423813.FC26_GL002311"/>
<organism evidence="3 4">
    <name type="scientific">Paucilactobacillus vaccinostercus DSM 20634</name>
    <dbReference type="NCBI Taxonomy" id="1423813"/>
    <lineage>
        <taxon>Bacteria</taxon>
        <taxon>Bacillati</taxon>
        <taxon>Bacillota</taxon>
        <taxon>Bacilli</taxon>
        <taxon>Lactobacillales</taxon>
        <taxon>Lactobacillaceae</taxon>
        <taxon>Paucilactobacillus</taxon>
    </lineage>
</organism>
<dbReference type="AlphaFoldDB" id="A0A0R2A3Q8"/>
<evidence type="ECO:0000313" key="4">
    <source>
        <dbReference type="Proteomes" id="UP000051733"/>
    </source>
</evidence>
<dbReference type="SUPFAM" id="SSF55073">
    <property type="entry name" value="Nucleotide cyclase"/>
    <property type="match status" value="1"/>
</dbReference>
<dbReference type="Proteomes" id="UP000051733">
    <property type="component" value="Unassembled WGS sequence"/>
</dbReference>
<keyword evidence="1" id="KW-0812">Transmembrane</keyword>
<keyword evidence="1" id="KW-1133">Transmembrane helix</keyword>
<gene>
    <name evidence="3" type="ORF">FC26_GL002311</name>
</gene>
<feature type="transmembrane region" description="Helical" evidence="1">
    <location>
        <begin position="46"/>
        <end position="63"/>
    </location>
</feature>
<dbReference type="EMBL" id="AYYY01000043">
    <property type="protein sequence ID" value="KRM61093.1"/>
    <property type="molecule type" value="Genomic_DNA"/>
</dbReference>
<dbReference type="Gene3D" id="3.30.70.270">
    <property type="match status" value="1"/>
</dbReference>
<keyword evidence="1" id="KW-0472">Membrane</keyword>
<dbReference type="RefSeq" id="WP_083483791.1">
    <property type="nucleotide sequence ID" value="NZ_AYYY01000043.1"/>
</dbReference>
<sequence length="325" mass="37737">MARCWLCVDHYFIRMLRLFGTTYTWTANALRDGTLIYISTKFKNRHAFLTLMALVLVSFYPYWHGNWWALTAFIGTLGLLILINYFREWIRAKQWRLFIVTSGVSLIFWLFNMYAYQYKLAETLSITACFIVVMEIAYLYDRLLIYRKKRTRELLYDTQHDALTGVHSVKKFSSDFTRYRQLLLTGQSSAVHLVMIDIDHFKQINDTHGHLVGDEVLRAFAQHCDAYLDQALFPCNLYRTGGEEFSIIVTDGASDAQVKEIVENYCQALKNFSVQSGKQQIQITISAGITQIQGDDIHNNAVIERADTHLYEAKRAGRNRVFADE</sequence>
<accession>A0A0R2A3Q8</accession>
<name>A0A0R2A3Q8_9LACO</name>
<dbReference type="PANTHER" id="PTHR45138">
    <property type="entry name" value="REGULATORY COMPONENTS OF SENSORY TRANSDUCTION SYSTEM"/>
    <property type="match status" value="1"/>
</dbReference>
<evidence type="ECO:0000313" key="3">
    <source>
        <dbReference type="EMBL" id="KRM61093.1"/>
    </source>
</evidence>
<dbReference type="CDD" id="cd01949">
    <property type="entry name" value="GGDEF"/>
    <property type="match status" value="1"/>
</dbReference>
<feature type="transmembrane region" description="Helical" evidence="1">
    <location>
        <begin position="98"/>
        <end position="117"/>
    </location>
</feature>
<dbReference type="PATRIC" id="fig|1423813.3.peg.2355"/>
<dbReference type="InterPro" id="IPR050469">
    <property type="entry name" value="Diguanylate_Cyclase"/>
</dbReference>
<dbReference type="NCBIfam" id="TIGR00254">
    <property type="entry name" value="GGDEF"/>
    <property type="match status" value="1"/>
</dbReference>
<feature type="transmembrane region" description="Helical" evidence="1">
    <location>
        <begin position="123"/>
        <end position="140"/>
    </location>
</feature>
<reference evidence="3 4" key="1">
    <citation type="journal article" date="2015" name="Genome Announc.">
        <title>Expanding the biotechnology potential of lactobacilli through comparative genomics of 213 strains and associated genera.</title>
        <authorList>
            <person name="Sun Z."/>
            <person name="Harris H.M."/>
            <person name="McCann A."/>
            <person name="Guo C."/>
            <person name="Argimon S."/>
            <person name="Zhang W."/>
            <person name="Yang X."/>
            <person name="Jeffery I.B."/>
            <person name="Cooney J.C."/>
            <person name="Kagawa T.F."/>
            <person name="Liu W."/>
            <person name="Song Y."/>
            <person name="Salvetti E."/>
            <person name="Wrobel A."/>
            <person name="Rasinkangas P."/>
            <person name="Parkhill J."/>
            <person name="Rea M.C."/>
            <person name="O'Sullivan O."/>
            <person name="Ritari J."/>
            <person name="Douillard F.P."/>
            <person name="Paul Ross R."/>
            <person name="Yang R."/>
            <person name="Briner A.E."/>
            <person name="Felis G.E."/>
            <person name="de Vos W.M."/>
            <person name="Barrangou R."/>
            <person name="Klaenhammer T.R."/>
            <person name="Caufield P.W."/>
            <person name="Cui Y."/>
            <person name="Zhang H."/>
            <person name="O'Toole P.W."/>
        </authorList>
    </citation>
    <scope>NUCLEOTIDE SEQUENCE [LARGE SCALE GENOMIC DNA]</scope>
    <source>
        <strain evidence="3 4">DSM 20634</strain>
    </source>
</reference>
<dbReference type="SMART" id="SM00267">
    <property type="entry name" value="GGDEF"/>
    <property type="match status" value="1"/>
</dbReference>
<dbReference type="PANTHER" id="PTHR45138:SF9">
    <property type="entry name" value="DIGUANYLATE CYCLASE DGCM-RELATED"/>
    <property type="match status" value="1"/>
</dbReference>
<proteinExistence type="predicted"/>